<gene>
    <name evidence="1" type="ORF">EZS28_025073</name>
</gene>
<evidence type="ECO:0000313" key="2">
    <source>
        <dbReference type="Proteomes" id="UP000324800"/>
    </source>
</evidence>
<name>A0A5J4VAA6_9EUKA</name>
<proteinExistence type="predicted"/>
<sequence>MLPLQQQLPEPGQCEPVGLFARCVRSPPPPHYVVRTPSITRVHGRVSLHFQQVNLIEACLGNPHSPWFINSKMYSQLLSSFDHVSCHAASYQRRTSAMLMHATLGCLVVHSQHSSFRNQKARSTIFSIILLLDSYRLINFSSSIRHDQIFSRLFLLENKYLLGVYYFHLGCQASICRESEISNLMVLHSTTSFHSYPKKGGVRSLYCQAKTVLDAGPGGLTFHCQHSTPRVSTQASVTLPLVELGAEYDCPREPLICLESISFPS</sequence>
<dbReference type="Proteomes" id="UP000324800">
    <property type="component" value="Unassembled WGS sequence"/>
</dbReference>
<evidence type="ECO:0000313" key="1">
    <source>
        <dbReference type="EMBL" id="KAA6379401.1"/>
    </source>
</evidence>
<organism evidence="1 2">
    <name type="scientific">Streblomastix strix</name>
    <dbReference type="NCBI Taxonomy" id="222440"/>
    <lineage>
        <taxon>Eukaryota</taxon>
        <taxon>Metamonada</taxon>
        <taxon>Preaxostyla</taxon>
        <taxon>Oxymonadida</taxon>
        <taxon>Streblomastigidae</taxon>
        <taxon>Streblomastix</taxon>
    </lineage>
</organism>
<dbReference type="EMBL" id="SNRW01008519">
    <property type="protein sequence ID" value="KAA6379401.1"/>
    <property type="molecule type" value="Genomic_DNA"/>
</dbReference>
<protein>
    <submittedName>
        <fullName evidence="1">Uncharacterized protein</fullName>
    </submittedName>
</protein>
<comment type="caution">
    <text evidence="1">The sequence shown here is derived from an EMBL/GenBank/DDBJ whole genome shotgun (WGS) entry which is preliminary data.</text>
</comment>
<dbReference type="AlphaFoldDB" id="A0A5J4VAA6"/>
<reference evidence="1 2" key="1">
    <citation type="submission" date="2019-03" db="EMBL/GenBank/DDBJ databases">
        <title>Single cell metagenomics reveals metabolic interactions within the superorganism composed of flagellate Streblomastix strix and complex community of Bacteroidetes bacteria on its surface.</title>
        <authorList>
            <person name="Treitli S.C."/>
            <person name="Kolisko M."/>
            <person name="Husnik F."/>
            <person name="Keeling P."/>
            <person name="Hampl V."/>
        </authorList>
    </citation>
    <scope>NUCLEOTIDE SEQUENCE [LARGE SCALE GENOMIC DNA]</scope>
    <source>
        <strain evidence="1">ST1C</strain>
    </source>
</reference>
<accession>A0A5J4VAA6</accession>